<reference evidence="8 9" key="1">
    <citation type="journal article" date="2019" name="Int. J. Syst. Evol. Microbiol.">
        <title>The Global Catalogue of Microorganisms (GCM) 10K type strain sequencing project: providing services to taxonomists for standard genome sequencing and annotation.</title>
        <authorList>
            <consortium name="The Broad Institute Genomics Platform"/>
            <consortium name="The Broad Institute Genome Sequencing Center for Infectious Disease"/>
            <person name="Wu L."/>
            <person name="Ma J."/>
        </authorList>
    </citation>
    <scope>NUCLEOTIDE SEQUENCE [LARGE SCALE GENOMIC DNA]</scope>
    <source>
        <strain evidence="8 9">JCM 4358</strain>
    </source>
</reference>
<evidence type="ECO:0000256" key="4">
    <source>
        <dbReference type="ARBA" id="ARBA00022679"/>
    </source>
</evidence>
<keyword evidence="4" id="KW-0808">Transferase</keyword>
<dbReference type="Gene3D" id="3.40.640.10">
    <property type="entry name" value="Type I PLP-dependent aspartate aminotransferase-like (Major domain)"/>
    <property type="match status" value="1"/>
</dbReference>
<evidence type="ECO:0000256" key="2">
    <source>
        <dbReference type="ARBA" id="ARBA00007441"/>
    </source>
</evidence>
<evidence type="ECO:0000256" key="1">
    <source>
        <dbReference type="ARBA" id="ARBA00001933"/>
    </source>
</evidence>
<dbReference type="PANTHER" id="PTHR46383">
    <property type="entry name" value="ASPARTATE AMINOTRANSFERASE"/>
    <property type="match status" value="1"/>
</dbReference>
<feature type="domain" description="Aminotransferase class I/classII large" evidence="7">
    <location>
        <begin position="48"/>
        <end position="365"/>
    </location>
</feature>
<feature type="compositionally biased region" description="Polar residues" evidence="6">
    <location>
        <begin position="35"/>
        <end position="44"/>
    </location>
</feature>
<sequence length="387" mass="42161">MTPQLSALQRRLNIAESRPGEDWLVLVENVPEWPSTASPQATTTHADHPGAPFGYAPSQGHPRLTEALVKREHEVSASRLVDESHVLVTAGGMHAVGLVLRDLAARGFRKAVHTTPVFCGVYDSMRAAGMRAKALQLTGTAQDLALLEGEFTEPTVVYVNLPHNPTGEVLRHEYVEVLRALAARPDVHVVYDAVYDSFDFGPDRCPTPVDLAVEERGLTIVNSVSKNYGRPGDRVGWIVTAQEHIARLVPRLEWEAVAVNGRAQLDAVAAIDRGNTELVEGVRAGRAAALDHARTTGRAQPLPAGGTQLWLDLGVADIERFADFALERHHLVLTTSANYVPVVRGHIRFPTGIPAERMRRALTALHEALDDWCTHDAEGKVAHVGSR</sequence>
<evidence type="ECO:0000313" key="8">
    <source>
        <dbReference type="EMBL" id="GAA2393267.1"/>
    </source>
</evidence>
<dbReference type="Proteomes" id="UP001499986">
    <property type="component" value="Unassembled WGS sequence"/>
</dbReference>
<comment type="similarity">
    <text evidence="2">Belongs to the class-I pyridoxal-phosphate-dependent aminotransferase family.</text>
</comment>
<dbReference type="GO" id="GO:0008483">
    <property type="term" value="F:transaminase activity"/>
    <property type="evidence" value="ECO:0007669"/>
    <property type="project" value="UniProtKB-KW"/>
</dbReference>
<feature type="region of interest" description="Disordered" evidence="6">
    <location>
        <begin position="35"/>
        <end position="59"/>
    </location>
</feature>
<accession>A0ABN3I2B3</accession>
<dbReference type="InterPro" id="IPR015424">
    <property type="entry name" value="PyrdxlP-dep_Trfase"/>
</dbReference>
<keyword evidence="3 8" id="KW-0032">Aminotransferase</keyword>
<dbReference type="NCBIfam" id="TIGR04544">
    <property type="entry name" value="3metArgNH2trans"/>
    <property type="match status" value="1"/>
</dbReference>
<keyword evidence="9" id="KW-1185">Reference proteome</keyword>
<evidence type="ECO:0000256" key="5">
    <source>
        <dbReference type="ARBA" id="ARBA00022898"/>
    </source>
</evidence>
<gene>
    <name evidence="8" type="ORF">GCM10010255_24170</name>
</gene>
<comment type="caution">
    <text evidence="8">The sequence shown here is derived from an EMBL/GenBank/DDBJ whole genome shotgun (WGS) entry which is preliminary data.</text>
</comment>
<dbReference type="InterPro" id="IPR030898">
    <property type="entry name" value="3metArgNH2trans"/>
</dbReference>
<dbReference type="PANTHER" id="PTHR46383:SF1">
    <property type="entry name" value="ASPARTATE AMINOTRANSFERASE"/>
    <property type="match status" value="1"/>
</dbReference>
<evidence type="ECO:0000256" key="3">
    <source>
        <dbReference type="ARBA" id="ARBA00022576"/>
    </source>
</evidence>
<comment type="cofactor">
    <cofactor evidence="1">
        <name>pyridoxal 5'-phosphate</name>
        <dbReference type="ChEBI" id="CHEBI:597326"/>
    </cofactor>
</comment>
<dbReference type="RefSeq" id="WP_086855038.1">
    <property type="nucleotide sequence ID" value="NZ_BAAASE010000003.1"/>
</dbReference>
<organism evidence="8 9">
    <name type="scientific">Streptomyces coeruleofuscus</name>
    <dbReference type="NCBI Taxonomy" id="66879"/>
    <lineage>
        <taxon>Bacteria</taxon>
        <taxon>Bacillati</taxon>
        <taxon>Actinomycetota</taxon>
        <taxon>Actinomycetes</taxon>
        <taxon>Kitasatosporales</taxon>
        <taxon>Streptomycetaceae</taxon>
        <taxon>Streptomyces</taxon>
    </lineage>
</organism>
<dbReference type="InterPro" id="IPR050596">
    <property type="entry name" value="AspAT/PAT-like"/>
</dbReference>
<keyword evidence="5" id="KW-0663">Pyridoxal phosphate</keyword>
<dbReference type="EMBL" id="BAAASE010000003">
    <property type="protein sequence ID" value="GAA2393267.1"/>
    <property type="molecule type" value="Genomic_DNA"/>
</dbReference>
<proteinExistence type="inferred from homology"/>
<name>A0ABN3I2B3_9ACTN</name>
<dbReference type="CDD" id="cd00609">
    <property type="entry name" value="AAT_like"/>
    <property type="match status" value="1"/>
</dbReference>
<protein>
    <submittedName>
        <fullName evidence="8">Beta-methylarginine biosynthesis bifunctional aminotransferase</fullName>
    </submittedName>
</protein>
<dbReference type="InterPro" id="IPR015421">
    <property type="entry name" value="PyrdxlP-dep_Trfase_major"/>
</dbReference>
<dbReference type="InterPro" id="IPR004839">
    <property type="entry name" value="Aminotransferase_I/II_large"/>
</dbReference>
<evidence type="ECO:0000313" key="9">
    <source>
        <dbReference type="Proteomes" id="UP001499986"/>
    </source>
</evidence>
<dbReference type="SUPFAM" id="SSF53383">
    <property type="entry name" value="PLP-dependent transferases"/>
    <property type="match status" value="1"/>
</dbReference>
<evidence type="ECO:0000256" key="6">
    <source>
        <dbReference type="SAM" id="MobiDB-lite"/>
    </source>
</evidence>
<evidence type="ECO:0000259" key="7">
    <source>
        <dbReference type="Pfam" id="PF00155"/>
    </source>
</evidence>
<dbReference type="Pfam" id="PF00155">
    <property type="entry name" value="Aminotran_1_2"/>
    <property type="match status" value="1"/>
</dbReference>